<dbReference type="SUPFAM" id="SSF55961">
    <property type="entry name" value="Bet v1-like"/>
    <property type="match status" value="1"/>
</dbReference>
<comment type="caution">
    <text evidence="4">The sequence shown here is derived from an EMBL/GenBank/DDBJ whole genome shotgun (WGS) entry which is preliminary data.</text>
</comment>
<protein>
    <submittedName>
        <fullName evidence="4">SRPBCC domain-containing protein</fullName>
    </submittedName>
</protein>
<feature type="compositionally biased region" description="Basic and acidic residues" evidence="2">
    <location>
        <begin position="150"/>
        <end position="161"/>
    </location>
</feature>
<sequence length="161" mass="18879">MSTQDFTTKIIVNQSPEEVFKAIQNVRGWWSEEIEGKTANLNDEFDYHYEDVHRCKIKLIEVISNQKIVWLIEQNYFKFTEDKTEWTGTKPTFDIKEKNGKTELTFTHFGLVPEYECFEICRDAWTNYIQNSLKKLIETGKGEPNATGKPKTENEKKLSAN</sequence>
<accession>A0ABV8WA16</accession>
<dbReference type="Gene3D" id="3.30.530.20">
    <property type="match status" value="1"/>
</dbReference>
<evidence type="ECO:0000313" key="5">
    <source>
        <dbReference type="Proteomes" id="UP001595719"/>
    </source>
</evidence>
<reference evidence="5" key="1">
    <citation type="journal article" date="2019" name="Int. J. Syst. Evol. Microbiol.">
        <title>The Global Catalogue of Microorganisms (GCM) 10K type strain sequencing project: providing services to taxonomists for standard genome sequencing and annotation.</title>
        <authorList>
            <consortium name="The Broad Institute Genomics Platform"/>
            <consortium name="The Broad Institute Genome Sequencing Center for Infectious Disease"/>
            <person name="Wu L."/>
            <person name="Ma J."/>
        </authorList>
    </citation>
    <scope>NUCLEOTIDE SEQUENCE [LARGE SCALE GENOMIC DNA]</scope>
    <source>
        <strain evidence="5">CGMCC 1.15345</strain>
    </source>
</reference>
<evidence type="ECO:0000259" key="3">
    <source>
        <dbReference type="Pfam" id="PF08327"/>
    </source>
</evidence>
<feature type="region of interest" description="Disordered" evidence="2">
    <location>
        <begin position="139"/>
        <end position="161"/>
    </location>
</feature>
<organism evidence="4 5">
    <name type="scientific">Flavobacterium quisquiliarum</name>
    <dbReference type="NCBI Taxonomy" id="1834436"/>
    <lineage>
        <taxon>Bacteria</taxon>
        <taxon>Pseudomonadati</taxon>
        <taxon>Bacteroidota</taxon>
        <taxon>Flavobacteriia</taxon>
        <taxon>Flavobacteriales</taxon>
        <taxon>Flavobacteriaceae</taxon>
        <taxon>Flavobacterium</taxon>
    </lineage>
</organism>
<dbReference type="InterPro" id="IPR013538">
    <property type="entry name" value="ASHA1/2-like_C"/>
</dbReference>
<gene>
    <name evidence="4" type="ORF">ACFOY0_16950</name>
</gene>
<evidence type="ECO:0000313" key="4">
    <source>
        <dbReference type="EMBL" id="MFC4392690.1"/>
    </source>
</evidence>
<dbReference type="CDD" id="cd07814">
    <property type="entry name" value="SRPBCC_CalC_Aha1-like"/>
    <property type="match status" value="1"/>
</dbReference>
<dbReference type="Proteomes" id="UP001595719">
    <property type="component" value="Unassembled WGS sequence"/>
</dbReference>
<dbReference type="RefSeq" id="WP_179002852.1">
    <property type="nucleotide sequence ID" value="NZ_JBHSCO010000005.1"/>
</dbReference>
<proteinExistence type="inferred from homology"/>
<dbReference type="InterPro" id="IPR023393">
    <property type="entry name" value="START-like_dom_sf"/>
</dbReference>
<feature type="domain" description="Activator of Hsp90 ATPase homologue 1/2-like C-terminal" evidence="3">
    <location>
        <begin position="15"/>
        <end position="138"/>
    </location>
</feature>
<evidence type="ECO:0000256" key="2">
    <source>
        <dbReference type="SAM" id="MobiDB-lite"/>
    </source>
</evidence>
<name>A0ABV8WA16_9FLAO</name>
<dbReference type="EMBL" id="JBHSCO010000005">
    <property type="protein sequence ID" value="MFC4392690.1"/>
    <property type="molecule type" value="Genomic_DNA"/>
</dbReference>
<keyword evidence="5" id="KW-1185">Reference proteome</keyword>
<dbReference type="Pfam" id="PF08327">
    <property type="entry name" value="AHSA1"/>
    <property type="match status" value="1"/>
</dbReference>
<comment type="similarity">
    <text evidence="1">Belongs to the AHA1 family.</text>
</comment>
<evidence type="ECO:0000256" key="1">
    <source>
        <dbReference type="ARBA" id="ARBA00006817"/>
    </source>
</evidence>